<feature type="non-terminal residue" evidence="2">
    <location>
        <position position="314"/>
    </location>
</feature>
<feature type="region of interest" description="Disordered" evidence="1">
    <location>
        <begin position="95"/>
        <end position="126"/>
    </location>
</feature>
<reference evidence="2 3" key="1">
    <citation type="submission" date="2018-11" db="EMBL/GenBank/DDBJ databases">
        <authorList>
            <consortium name="Pathogen Informatics"/>
        </authorList>
    </citation>
    <scope>NUCLEOTIDE SEQUENCE [LARGE SCALE GENOMIC DNA]</scope>
</reference>
<accession>A0A3P7LJ03</accession>
<keyword evidence="3" id="KW-1185">Reference proteome</keyword>
<feature type="region of interest" description="Disordered" evidence="1">
    <location>
        <begin position="224"/>
        <end position="314"/>
    </location>
</feature>
<feature type="compositionally biased region" description="Pro residues" evidence="1">
    <location>
        <begin position="258"/>
        <end position="274"/>
    </location>
</feature>
<evidence type="ECO:0000313" key="3">
    <source>
        <dbReference type="Proteomes" id="UP000270094"/>
    </source>
</evidence>
<feature type="compositionally biased region" description="Low complexity" evidence="1">
    <location>
        <begin position="24"/>
        <end position="40"/>
    </location>
</feature>
<organism evidence="2 3">
    <name type="scientific">Strongylus vulgaris</name>
    <name type="common">Blood worm</name>
    <dbReference type="NCBI Taxonomy" id="40348"/>
    <lineage>
        <taxon>Eukaryota</taxon>
        <taxon>Metazoa</taxon>
        <taxon>Ecdysozoa</taxon>
        <taxon>Nematoda</taxon>
        <taxon>Chromadorea</taxon>
        <taxon>Rhabditida</taxon>
        <taxon>Rhabditina</taxon>
        <taxon>Rhabditomorpha</taxon>
        <taxon>Strongyloidea</taxon>
        <taxon>Strongylidae</taxon>
        <taxon>Strongylus</taxon>
    </lineage>
</organism>
<feature type="compositionally biased region" description="Low complexity" evidence="1">
    <location>
        <begin position="107"/>
        <end position="122"/>
    </location>
</feature>
<sequence>MLISKFCKITSCHKLLPADKEPTTSELPPTTTRAASTTASNDLSTTTIDEDAEPFDLEKLSGVFEQDGSFIPDHLVNQPSVEPVFPRVELPEESTELIGGDQRAKQTTTTSTTSSISSSSTTEQPTFVLDSKPTTVLVDFHQDQATSTAAPKADLPFNPQLHPIVIQPIVTKTTINEVFQISRQPGIDSDDGPRLVPVQHTEILPKQEETSTSSQSVTQEVITTPLTHTEEEQTVAPTTSTTSTAVPVQFPVFEHIPQPEPGPRPEPAPQPEPEPSSESRPQPAVPQPEPEPQPQPEAPLQPQPQPEPQPEPVV</sequence>
<dbReference type="OrthoDB" id="5866574at2759"/>
<name>A0A3P7LJ03_STRVU</name>
<evidence type="ECO:0000313" key="2">
    <source>
        <dbReference type="EMBL" id="VDM82565.1"/>
    </source>
</evidence>
<feature type="region of interest" description="Disordered" evidence="1">
    <location>
        <begin position="19"/>
        <end position="45"/>
    </location>
</feature>
<protein>
    <submittedName>
        <fullName evidence="2">Uncharacterized protein</fullName>
    </submittedName>
</protein>
<dbReference type="AlphaFoldDB" id="A0A3P7LJ03"/>
<gene>
    <name evidence="2" type="ORF">SVUK_LOCUS17563</name>
</gene>
<dbReference type="Proteomes" id="UP000270094">
    <property type="component" value="Unassembled WGS sequence"/>
</dbReference>
<feature type="compositionally biased region" description="Pro residues" evidence="1">
    <location>
        <begin position="283"/>
        <end position="314"/>
    </location>
</feature>
<feature type="compositionally biased region" description="Low complexity" evidence="1">
    <location>
        <begin position="234"/>
        <end position="247"/>
    </location>
</feature>
<proteinExistence type="predicted"/>
<evidence type="ECO:0000256" key="1">
    <source>
        <dbReference type="SAM" id="MobiDB-lite"/>
    </source>
</evidence>
<dbReference type="EMBL" id="UYYB01118307">
    <property type="protein sequence ID" value="VDM82565.1"/>
    <property type="molecule type" value="Genomic_DNA"/>
</dbReference>